<evidence type="ECO:0000256" key="8">
    <source>
        <dbReference type="SAM" id="Phobius"/>
    </source>
</evidence>
<sequence length="570" mass="61703">MRQLTFGGRSLTLRVLALLSLALLPLGSIAVWQSNRVAEQVAGERRLALLLITERAANPLQAVAQRGFGAARALGASLLLGNEDVGRCEARIERMLRQAQSYLFVLVTDAEGKVVCAAARDDAAGPLPEALELPRGASFPSILNAKTENVPEPVVIISEPVRDDGGTVVGAISLGVPKRSLAAPAGELPTEDPLALLTFNARGEVLTSSTPPDAIRAALPRDVSLAALSDGPAQVFAGPDGDGITRAFAVVPLVPGVAYAMTTWPQYALVATGLQRLLATSLLPIMMWLATLFVAFVALDRLIIRHIRGLSRQMRTFARTRRLIGKPVLAKAGADLARIETDFREMAHAILQDEARLENNLHEKNVLLKEVHHRVKNNLQLITSIMNMQMRKSSSEETRTTLRRLQERVLTLASVHRTLYRSSDMNRIDAGVLVCELANQLVAMSDRAATLRLECEAESIQLFPDQAVPLSMLCSEAVTNAARFAGVDATGVGRIRLELTRTSEEEGCLTVVSTLGSERTASPSQGLGAQLIRAFESQLSGSLDMGVEGDSYRVRIIFPIRSFEAETRDY</sequence>
<proteinExistence type="predicted"/>
<accession>A0ABY8L8M3</accession>
<dbReference type="GO" id="GO:0016301">
    <property type="term" value="F:kinase activity"/>
    <property type="evidence" value="ECO:0007669"/>
    <property type="project" value="UniProtKB-KW"/>
</dbReference>
<feature type="transmembrane region" description="Helical" evidence="8">
    <location>
        <begin position="285"/>
        <end position="304"/>
    </location>
</feature>
<keyword evidence="3" id="KW-0597">Phosphoprotein</keyword>
<keyword evidence="8" id="KW-0812">Transmembrane</keyword>
<evidence type="ECO:0000313" key="10">
    <source>
        <dbReference type="EMBL" id="WGH77709.1"/>
    </source>
</evidence>
<evidence type="ECO:0000256" key="5">
    <source>
        <dbReference type="ARBA" id="ARBA00022741"/>
    </source>
</evidence>
<keyword evidence="11" id="KW-1185">Reference proteome</keyword>
<keyword evidence="4" id="KW-0808">Transferase</keyword>
<evidence type="ECO:0000256" key="2">
    <source>
        <dbReference type="ARBA" id="ARBA00012438"/>
    </source>
</evidence>
<evidence type="ECO:0000256" key="7">
    <source>
        <dbReference type="ARBA" id="ARBA00022840"/>
    </source>
</evidence>
<comment type="catalytic activity">
    <reaction evidence="1">
        <text>ATP + protein L-histidine = ADP + protein N-phospho-L-histidine.</text>
        <dbReference type="EC" id="2.7.13.3"/>
    </reaction>
</comment>
<dbReference type="Gene3D" id="3.30.565.10">
    <property type="entry name" value="Histidine kinase-like ATPase, C-terminal domain"/>
    <property type="match status" value="1"/>
</dbReference>
<protein>
    <recommendedName>
        <fullName evidence="2">histidine kinase</fullName>
        <ecNumber evidence="2">2.7.13.3</ecNumber>
    </recommendedName>
</protein>
<dbReference type="RefSeq" id="WP_279964303.1">
    <property type="nucleotide sequence ID" value="NZ_CP122537.1"/>
</dbReference>
<dbReference type="Proteomes" id="UP001243420">
    <property type="component" value="Chromosome"/>
</dbReference>
<dbReference type="EC" id="2.7.13.3" evidence="2"/>
<keyword evidence="6 10" id="KW-0418">Kinase</keyword>
<evidence type="ECO:0000256" key="3">
    <source>
        <dbReference type="ARBA" id="ARBA00022553"/>
    </source>
</evidence>
<evidence type="ECO:0000256" key="6">
    <source>
        <dbReference type="ARBA" id="ARBA00022777"/>
    </source>
</evidence>
<evidence type="ECO:0000256" key="4">
    <source>
        <dbReference type="ARBA" id="ARBA00022679"/>
    </source>
</evidence>
<gene>
    <name evidence="10" type="ORF">P8627_11765</name>
</gene>
<reference evidence="10 11" key="1">
    <citation type="submission" date="2023-04" db="EMBL/GenBank/DDBJ databases">
        <title>Jannaschia ovalis sp. nov., a marine bacterium isolated from sea tidal flat.</title>
        <authorList>
            <person name="Kwon D.Y."/>
            <person name="Kim J.-J."/>
        </authorList>
    </citation>
    <scope>NUCLEOTIDE SEQUENCE [LARGE SCALE GENOMIC DNA]</scope>
    <source>
        <strain evidence="10 11">GRR-S6-38</strain>
    </source>
</reference>
<dbReference type="EMBL" id="CP122537">
    <property type="protein sequence ID" value="WGH77709.1"/>
    <property type="molecule type" value="Genomic_DNA"/>
</dbReference>
<dbReference type="Pfam" id="PF07568">
    <property type="entry name" value="HisKA_2"/>
    <property type="match status" value="1"/>
</dbReference>
<feature type="domain" description="Signal transduction histidine kinase subgroup 2 dimerisation and phosphoacceptor" evidence="9">
    <location>
        <begin position="370"/>
        <end position="443"/>
    </location>
</feature>
<dbReference type="InterPro" id="IPR029151">
    <property type="entry name" value="Sensor-like_sf"/>
</dbReference>
<dbReference type="Gene3D" id="3.30.450.20">
    <property type="entry name" value="PAS domain"/>
    <property type="match status" value="1"/>
</dbReference>
<dbReference type="SUPFAM" id="SSF103190">
    <property type="entry name" value="Sensory domain-like"/>
    <property type="match status" value="1"/>
</dbReference>
<name>A0ABY8L8M3_9RHOB</name>
<organism evidence="10 11">
    <name type="scientific">Jannaschia ovalis</name>
    <dbReference type="NCBI Taxonomy" id="3038773"/>
    <lineage>
        <taxon>Bacteria</taxon>
        <taxon>Pseudomonadati</taxon>
        <taxon>Pseudomonadota</taxon>
        <taxon>Alphaproteobacteria</taxon>
        <taxon>Rhodobacterales</taxon>
        <taxon>Roseobacteraceae</taxon>
        <taxon>Jannaschia</taxon>
    </lineage>
</organism>
<dbReference type="PANTHER" id="PTHR41523:SF8">
    <property type="entry name" value="ETHYLENE RESPONSE SENSOR PROTEIN"/>
    <property type="match status" value="1"/>
</dbReference>
<keyword evidence="8" id="KW-1133">Transmembrane helix</keyword>
<dbReference type="InterPro" id="IPR036890">
    <property type="entry name" value="HATPase_C_sf"/>
</dbReference>
<keyword evidence="8" id="KW-0472">Membrane</keyword>
<evidence type="ECO:0000259" key="9">
    <source>
        <dbReference type="Pfam" id="PF07568"/>
    </source>
</evidence>
<dbReference type="PANTHER" id="PTHR41523">
    <property type="entry name" value="TWO-COMPONENT SYSTEM SENSOR PROTEIN"/>
    <property type="match status" value="1"/>
</dbReference>
<dbReference type="InterPro" id="IPR011495">
    <property type="entry name" value="Sig_transdc_His_kin_sub2_dim/P"/>
</dbReference>
<keyword evidence="5" id="KW-0547">Nucleotide-binding</keyword>
<keyword evidence="7" id="KW-0067">ATP-binding</keyword>
<evidence type="ECO:0000256" key="1">
    <source>
        <dbReference type="ARBA" id="ARBA00000085"/>
    </source>
</evidence>
<evidence type="ECO:0000313" key="11">
    <source>
        <dbReference type="Proteomes" id="UP001243420"/>
    </source>
</evidence>